<geneLocation type="plasmid" evidence="1">
    <name>pR1SE2</name>
</geneLocation>
<keyword evidence="1" id="KW-0614">Plasmid</keyword>
<dbReference type="SUPFAM" id="SSF53756">
    <property type="entry name" value="UDP-Glycosyltransferase/glycogen phosphorylase"/>
    <property type="match status" value="1"/>
</dbReference>
<reference evidence="1" key="1">
    <citation type="submission" date="2016-09" db="EMBL/GenBank/DDBJ databases">
        <title>A plasmid goes viral.</title>
        <authorList>
            <person name="Erdmann S."/>
            <person name="Tschitschko B."/>
            <person name="Cavicchioli R."/>
        </authorList>
    </citation>
    <scope>NUCLEOTIDE SEQUENCE</scope>
    <source>
        <strain evidence="1">HLS1</strain>
        <plasmid evidence="1">pR1SE2</plasmid>
    </source>
</reference>
<name>A0A220SWY1_9EURY</name>
<dbReference type="Gene3D" id="3.40.50.2000">
    <property type="entry name" value="Glycogen Phosphorylase B"/>
    <property type="match status" value="1"/>
</dbReference>
<dbReference type="EMBL" id="KX906370">
    <property type="protein sequence ID" value="ASK38199.1"/>
    <property type="molecule type" value="Genomic_DNA"/>
</dbReference>
<dbReference type="OrthoDB" id="132546at2157"/>
<dbReference type="RefSeq" id="WP_143420270.1">
    <property type="nucleotide sequence ID" value="NZ_JAXGGM010000054.1"/>
</dbReference>
<evidence type="ECO:0000313" key="1">
    <source>
        <dbReference type="EMBL" id="ASK38199.1"/>
    </source>
</evidence>
<sequence>MRTSLLLLNEGGGGGRTEKFETRERLLADEEWNQLTQTFPTSPSLGMVTTFVTALRTIFRKDVDVVHSVSNPFHLHLIALVLSFVSRRPWIAEFRDPLVTNPDVDPESWQASARKLIESLVVRTADRVAWLNMIQLPEEYFEETYPSVPTERWVELPPVGYQKALFEGIQAKEFDEFTITYAGSFYEGWIEPYSFIDGVNRYVSRYGEDIQARFYGDWNEEYQAYVDDHGLDDVVKYEGRLPHEEIVPVLKGSDLLLYVGGVDRRNRRSISSKMWDYIGARSPVLAIADSAFRVHDFVDEYQIGISVTPENPDAIAEVIRSVQTGEFEYTPDENVFSDYTRAQNARVLAEAMNEISV</sequence>
<accession>A0A220SWY1</accession>
<proteinExistence type="predicted"/>
<organism evidence="1">
    <name type="scientific">Halorubrum lacusprofundi</name>
    <dbReference type="NCBI Taxonomy" id="2247"/>
    <lineage>
        <taxon>Archaea</taxon>
        <taxon>Methanobacteriati</taxon>
        <taxon>Methanobacteriota</taxon>
        <taxon>Stenosarchaea group</taxon>
        <taxon>Halobacteria</taxon>
        <taxon>Halobacteriales</taxon>
        <taxon>Haloferacaceae</taxon>
        <taxon>Halorubrum</taxon>
    </lineage>
</organism>
<evidence type="ECO:0008006" key="2">
    <source>
        <dbReference type="Google" id="ProtNLM"/>
    </source>
</evidence>
<protein>
    <recommendedName>
        <fullName evidence="2">Glycosyl transferase group 1</fullName>
    </recommendedName>
</protein>
<dbReference type="AlphaFoldDB" id="A0A220SWY1"/>